<gene>
    <name evidence="10" type="ORF">ACFOGJ_08445</name>
</gene>
<evidence type="ECO:0000256" key="8">
    <source>
        <dbReference type="PROSITE-ProRule" id="PRU00339"/>
    </source>
</evidence>
<dbReference type="SUPFAM" id="SSF48452">
    <property type="entry name" value="TPR-like"/>
    <property type="match status" value="1"/>
</dbReference>
<dbReference type="PANTHER" id="PTHR44835:SF1">
    <property type="entry name" value="PROTEIN O-GLCNAC TRANSFERASE"/>
    <property type="match status" value="1"/>
</dbReference>
<keyword evidence="5" id="KW-0808">Transferase</keyword>
<evidence type="ECO:0000256" key="7">
    <source>
        <dbReference type="ARBA" id="ARBA00022803"/>
    </source>
</evidence>
<evidence type="ECO:0000256" key="1">
    <source>
        <dbReference type="ARBA" id="ARBA00004922"/>
    </source>
</evidence>
<dbReference type="InterPro" id="IPR029489">
    <property type="entry name" value="OGT/SEC/SPY_C"/>
</dbReference>
<reference evidence="11" key="1">
    <citation type="journal article" date="2019" name="Int. J. Syst. Evol. Microbiol.">
        <title>The Global Catalogue of Microorganisms (GCM) 10K type strain sequencing project: providing services to taxonomists for standard genome sequencing and annotation.</title>
        <authorList>
            <consortium name="The Broad Institute Genomics Platform"/>
            <consortium name="The Broad Institute Genome Sequencing Center for Infectious Disease"/>
            <person name="Wu L."/>
            <person name="Ma J."/>
        </authorList>
    </citation>
    <scope>NUCLEOTIDE SEQUENCE [LARGE SCALE GENOMIC DNA]</scope>
    <source>
        <strain evidence="11">KCTC 42964</strain>
    </source>
</reference>
<dbReference type="Pfam" id="PF13844">
    <property type="entry name" value="Glyco_transf_41"/>
    <property type="match status" value="2"/>
</dbReference>
<proteinExistence type="inferred from homology"/>
<dbReference type="PANTHER" id="PTHR44835">
    <property type="entry name" value="UDP-N-ACETYLGLUCOSAMINE--PEPTIDE N-ACETYLGLUCOSAMINYLTRANSFERASE SPINDLY-RELATED"/>
    <property type="match status" value="1"/>
</dbReference>
<dbReference type="InterPro" id="IPR011990">
    <property type="entry name" value="TPR-like_helical_dom_sf"/>
</dbReference>
<keyword evidence="11" id="KW-1185">Reference proteome</keyword>
<keyword evidence="6" id="KW-0677">Repeat</keyword>
<dbReference type="Proteomes" id="UP001595528">
    <property type="component" value="Unassembled WGS sequence"/>
</dbReference>
<dbReference type="SUPFAM" id="SSF53756">
    <property type="entry name" value="UDP-Glycosyltransferase/glycogen phosphorylase"/>
    <property type="match status" value="1"/>
</dbReference>
<evidence type="ECO:0000256" key="5">
    <source>
        <dbReference type="ARBA" id="ARBA00022679"/>
    </source>
</evidence>
<dbReference type="Pfam" id="PF13374">
    <property type="entry name" value="TPR_10"/>
    <property type="match status" value="1"/>
</dbReference>
<sequence length="695" mass="77496">MPAWQAGFPGSGMVTNLPLILPPLFRERRMPPSIVDLVRSARAEQAAGRLAEAARMLERCRKIDAEDFNYLIAQADLLRELGRIDEALDLYRRLLGRAPRVAALFDNCALMLVQAGRYGQAEAVLQEGIRQNPDAASLLRNLGILYADLGRPDQGVGLVRDATALAPRDATLRLDLGNVLVRMRQYAEAEKEFRIADELRPNDPGILNNIGGALRHQRKIAAAEEVFRSALQRHPEDPDLNNNLAGLLRVQGRIGEAKELYRRALALRTPWPQVHSNYIFCLDFDEEAGLEEQAAARREWHELNEAPHLALAPPLQRVRDPDKKVLRIGYMSGDFNFHSASDGFGSVLLHHDRSRFHVTLYSNSDHEDSRTEEFIKVADRYVRARMMSDDRLAALIRQDEIDVLVDLSGHSAGNRLPVFARRPAPVQATGWGYATSTGLQAMDYLLADRWLVPWESDRFYTEEIAVLPCVLSFRVPERLPALSPPPCVDKGFVTFGNFNRIVKASPSCLEAWARILQRVPGSRLLLKCMTFDDAEVRRSVLDRLVGFGAAEDQVVLRGSSSRAEQLQMHAEVDIALDSFRNNGGVTTCEALAMGVPVVTLCGDVPVSRNGASIMAGLGCPEWIAHDIADYVEKVCGLAADPSRLVDIRKGLRQLLLSSPLGNNRRYTREVEAAYRRMWIRYCMGMRGAGTARKAV</sequence>
<dbReference type="PROSITE" id="PS50005">
    <property type="entry name" value="TPR"/>
    <property type="match status" value="2"/>
</dbReference>
<dbReference type="EMBL" id="JBHRTR010000020">
    <property type="protein sequence ID" value="MFC3227254.1"/>
    <property type="molecule type" value="Genomic_DNA"/>
</dbReference>
<evidence type="ECO:0000313" key="11">
    <source>
        <dbReference type="Proteomes" id="UP001595528"/>
    </source>
</evidence>
<comment type="pathway">
    <text evidence="1">Protein modification; protein glycosylation.</text>
</comment>
<evidence type="ECO:0000313" key="10">
    <source>
        <dbReference type="EMBL" id="MFC3227254.1"/>
    </source>
</evidence>
<protein>
    <recommendedName>
        <fullName evidence="3">protein O-GlcNAc transferase</fullName>
        <ecNumber evidence="3">2.4.1.255</ecNumber>
    </recommendedName>
</protein>
<evidence type="ECO:0000256" key="6">
    <source>
        <dbReference type="ARBA" id="ARBA00022737"/>
    </source>
</evidence>
<evidence type="ECO:0000256" key="4">
    <source>
        <dbReference type="ARBA" id="ARBA00022676"/>
    </source>
</evidence>
<dbReference type="Gene3D" id="3.40.50.2000">
    <property type="entry name" value="Glycogen Phosphorylase B"/>
    <property type="match status" value="1"/>
</dbReference>
<dbReference type="EC" id="2.4.1.255" evidence="3"/>
<dbReference type="Pfam" id="PF13432">
    <property type="entry name" value="TPR_16"/>
    <property type="match status" value="3"/>
</dbReference>
<dbReference type="Gene3D" id="3.40.50.11380">
    <property type="match status" value="1"/>
</dbReference>
<dbReference type="InterPro" id="IPR051939">
    <property type="entry name" value="Glycosyltr_41/O-GlcNAc_trsf"/>
</dbReference>
<dbReference type="InterPro" id="IPR019734">
    <property type="entry name" value="TPR_rpt"/>
</dbReference>
<feature type="repeat" description="TPR" evidence="8">
    <location>
        <begin position="136"/>
        <end position="169"/>
    </location>
</feature>
<evidence type="ECO:0000256" key="2">
    <source>
        <dbReference type="ARBA" id="ARBA00005386"/>
    </source>
</evidence>
<comment type="caution">
    <text evidence="10">The sequence shown here is derived from an EMBL/GenBank/DDBJ whole genome shotgun (WGS) entry which is preliminary data.</text>
</comment>
<dbReference type="RefSeq" id="WP_379899416.1">
    <property type="nucleotide sequence ID" value="NZ_JBHRTR010000020.1"/>
</dbReference>
<name>A0ABV7KY52_9PROT</name>
<evidence type="ECO:0000259" key="9">
    <source>
        <dbReference type="Pfam" id="PF13844"/>
    </source>
</evidence>
<dbReference type="Gene3D" id="1.25.40.10">
    <property type="entry name" value="Tetratricopeptide repeat domain"/>
    <property type="match status" value="2"/>
</dbReference>
<keyword evidence="7 8" id="KW-0802">TPR repeat</keyword>
<comment type="similarity">
    <text evidence="2">Belongs to the glycosyltransferase 41 family. O-GlcNAc transferase subfamily.</text>
</comment>
<dbReference type="SMART" id="SM00028">
    <property type="entry name" value="TPR"/>
    <property type="match status" value="7"/>
</dbReference>
<feature type="domain" description="O-GlcNAc transferase C-terminal" evidence="9">
    <location>
        <begin position="493"/>
        <end position="669"/>
    </location>
</feature>
<feature type="domain" description="O-GlcNAc transferase C-terminal" evidence="9">
    <location>
        <begin position="323"/>
        <end position="468"/>
    </location>
</feature>
<accession>A0ABV7KY52</accession>
<evidence type="ECO:0000256" key="3">
    <source>
        <dbReference type="ARBA" id="ARBA00011970"/>
    </source>
</evidence>
<feature type="repeat" description="TPR" evidence="8">
    <location>
        <begin position="170"/>
        <end position="203"/>
    </location>
</feature>
<organism evidence="10 11">
    <name type="scientific">Marinibaculum pumilum</name>
    <dbReference type="NCBI Taxonomy" id="1766165"/>
    <lineage>
        <taxon>Bacteria</taxon>
        <taxon>Pseudomonadati</taxon>
        <taxon>Pseudomonadota</taxon>
        <taxon>Alphaproteobacteria</taxon>
        <taxon>Rhodospirillales</taxon>
        <taxon>Rhodospirillaceae</taxon>
        <taxon>Marinibaculum</taxon>
    </lineage>
</organism>
<keyword evidence="4" id="KW-0328">Glycosyltransferase</keyword>